<evidence type="ECO:0000313" key="14">
    <source>
        <dbReference type="EMBL" id="CAB4268370.1"/>
    </source>
</evidence>
<gene>
    <name evidence="14" type="ORF">CURHAP_LOCUS11814</name>
</gene>
<evidence type="ECO:0000256" key="3">
    <source>
        <dbReference type="ARBA" id="ARBA00022679"/>
    </source>
</evidence>
<dbReference type="PANTHER" id="PTHR27008:SF585">
    <property type="entry name" value="PROTEIN KINASE DOMAIN-CONTAINING PROTEIN"/>
    <property type="match status" value="1"/>
</dbReference>
<sequence>MSHMRLVGKENNLLGSGGFGLVYKVTLSDGIDMAVKVFSLNLEGACKSFDRECEILSNSLHRNLIKIVSCCSELDFKALVLNYMPNGSLEKWLYSQDYSLSILQRMNIMTDIVAAVEYLHHGYSIPIVHCDMKPNNILLDDDMVAHTLLILELHNSWVEEILLPKPLP</sequence>
<protein>
    <recommendedName>
        <fullName evidence="13">Protein kinase domain-containing protein</fullName>
    </recommendedName>
</protein>
<evidence type="ECO:0000313" key="15">
    <source>
        <dbReference type="Proteomes" id="UP000507222"/>
    </source>
</evidence>
<keyword evidence="5" id="KW-0677">Repeat</keyword>
<keyword evidence="2" id="KW-0433">Leucine-rich repeat</keyword>
<comment type="similarity">
    <text evidence="12">Belongs to the protein kinase superfamily.</text>
</comment>
<evidence type="ECO:0000256" key="5">
    <source>
        <dbReference type="ARBA" id="ARBA00022737"/>
    </source>
</evidence>
<feature type="domain" description="Protein kinase" evidence="13">
    <location>
        <begin position="8"/>
        <end position="168"/>
    </location>
</feature>
<keyword evidence="3" id="KW-0808">Transferase</keyword>
<keyword evidence="10" id="KW-0472">Membrane</keyword>
<evidence type="ECO:0000256" key="6">
    <source>
        <dbReference type="ARBA" id="ARBA00022741"/>
    </source>
</evidence>
<dbReference type="GO" id="GO:0016020">
    <property type="term" value="C:membrane"/>
    <property type="evidence" value="ECO:0007669"/>
    <property type="project" value="UniProtKB-SubCell"/>
</dbReference>
<organism evidence="14 15">
    <name type="scientific">Prunus armeniaca</name>
    <name type="common">Apricot</name>
    <name type="synonym">Armeniaca vulgaris</name>
    <dbReference type="NCBI Taxonomy" id="36596"/>
    <lineage>
        <taxon>Eukaryota</taxon>
        <taxon>Viridiplantae</taxon>
        <taxon>Streptophyta</taxon>
        <taxon>Embryophyta</taxon>
        <taxon>Tracheophyta</taxon>
        <taxon>Spermatophyta</taxon>
        <taxon>Magnoliopsida</taxon>
        <taxon>eudicotyledons</taxon>
        <taxon>Gunneridae</taxon>
        <taxon>Pentapetalae</taxon>
        <taxon>rosids</taxon>
        <taxon>fabids</taxon>
        <taxon>Rosales</taxon>
        <taxon>Rosaceae</taxon>
        <taxon>Amygdaloideae</taxon>
        <taxon>Amygdaleae</taxon>
        <taxon>Prunus</taxon>
    </lineage>
</organism>
<dbReference type="InterPro" id="IPR011009">
    <property type="entry name" value="Kinase-like_dom_sf"/>
</dbReference>
<evidence type="ECO:0000256" key="11">
    <source>
        <dbReference type="PROSITE-ProRule" id="PRU10141"/>
    </source>
</evidence>
<keyword evidence="6 11" id="KW-0547">Nucleotide-binding</keyword>
<evidence type="ECO:0000256" key="8">
    <source>
        <dbReference type="ARBA" id="ARBA00022840"/>
    </source>
</evidence>
<dbReference type="PANTHER" id="PTHR27008">
    <property type="entry name" value="OS04G0122200 PROTEIN"/>
    <property type="match status" value="1"/>
</dbReference>
<comment type="subcellular location">
    <subcellularLocation>
        <location evidence="1">Membrane</location>
    </subcellularLocation>
</comment>
<dbReference type="PROSITE" id="PS00107">
    <property type="entry name" value="PROTEIN_KINASE_ATP"/>
    <property type="match status" value="1"/>
</dbReference>
<dbReference type="Pfam" id="PF00069">
    <property type="entry name" value="Pkinase"/>
    <property type="match status" value="1"/>
</dbReference>
<dbReference type="Gene3D" id="3.30.200.20">
    <property type="entry name" value="Phosphorylase Kinase, domain 1"/>
    <property type="match status" value="1"/>
</dbReference>
<reference evidence="14 15" key="1">
    <citation type="submission" date="2020-05" db="EMBL/GenBank/DDBJ databases">
        <authorList>
            <person name="Campoy J."/>
            <person name="Schneeberger K."/>
            <person name="Spophaly S."/>
        </authorList>
    </citation>
    <scope>NUCLEOTIDE SEQUENCE [LARGE SCALE GENOMIC DNA]</scope>
    <source>
        <strain evidence="14">PruArmRojPasFocal</strain>
    </source>
</reference>
<dbReference type="GO" id="GO:0004674">
    <property type="term" value="F:protein serine/threonine kinase activity"/>
    <property type="evidence" value="ECO:0007669"/>
    <property type="project" value="UniProtKB-KW"/>
</dbReference>
<evidence type="ECO:0000256" key="7">
    <source>
        <dbReference type="ARBA" id="ARBA00022777"/>
    </source>
</evidence>
<dbReference type="AlphaFoldDB" id="A0A6J5TWB6"/>
<dbReference type="EMBL" id="CAEKDK010000002">
    <property type="protein sequence ID" value="CAB4268370.1"/>
    <property type="molecule type" value="Genomic_DNA"/>
</dbReference>
<evidence type="ECO:0000256" key="12">
    <source>
        <dbReference type="RuleBase" id="RU000304"/>
    </source>
</evidence>
<dbReference type="PROSITE" id="PS00108">
    <property type="entry name" value="PROTEIN_KINASE_ST"/>
    <property type="match status" value="1"/>
</dbReference>
<dbReference type="InterPro" id="IPR051809">
    <property type="entry name" value="Plant_receptor-like_S/T_kinase"/>
</dbReference>
<keyword evidence="8 11" id="KW-0067">ATP-binding</keyword>
<evidence type="ECO:0000256" key="2">
    <source>
        <dbReference type="ARBA" id="ARBA00022614"/>
    </source>
</evidence>
<dbReference type="Gene3D" id="1.10.510.10">
    <property type="entry name" value="Transferase(Phosphotransferase) domain 1"/>
    <property type="match status" value="1"/>
</dbReference>
<feature type="binding site" evidence="11">
    <location>
        <position position="36"/>
    </location>
    <ligand>
        <name>ATP</name>
        <dbReference type="ChEBI" id="CHEBI:30616"/>
    </ligand>
</feature>
<dbReference type="PROSITE" id="PS50011">
    <property type="entry name" value="PROTEIN_KINASE_DOM"/>
    <property type="match status" value="1"/>
</dbReference>
<dbReference type="Proteomes" id="UP000507222">
    <property type="component" value="Unassembled WGS sequence"/>
</dbReference>
<keyword evidence="4" id="KW-0812">Transmembrane</keyword>
<proteinExistence type="inferred from homology"/>
<dbReference type="InterPro" id="IPR008271">
    <property type="entry name" value="Ser/Thr_kinase_AS"/>
</dbReference>
<dbReference type="GO" id="GO:0005524">
    <property type="term" value="F:ATP binding"/>
    <property type="evidence" value="ECO:0007669"/>
    <property type="project" value="UniProtKB-UniRule"/>
</dbReference>
<evidence type="ECO:0000256" key="1">
    <source>
        <dbReference type="ARBA" id="ARBA00004370"/>
    </source>
</evidence>
<keyword evidence="12" id="KW-0723">Serine/threonine-protein kinase</keyword>
<evidence type="ECO:0000256" key="4">
    <source>
        <dbReference type="ARBA" id="ARBA00022692"/>
    </source>
</evidence>
<evidence type="ECO:0000259" key="13">
    <source>
        <dbReference type="PROSITE" id="PS50011"/>
    </source>
</evidence>
<accession>A0A6J5TWB6</accession>
<keyword evidence="7" id="KW-0418">Kinase</keyword>
<keyword evidence="9" id="KW-1133">Transmembrane helix</keyword>
<evidence type="ECO:0000256" key="10">
    <source>
        <dbReference type="ARBA" id="ARBA00023136"/>
    </source>
</evidence>
<evidence type="ECO:0000256" key="9">
    <source>
        <dbReference type="ARBA" id="ARBA00022989"/>
    </source>
</evidence>
<dbReference type="SUPFAM" id="SSF56112">
    <property type="entry name" value="Protein kinase-like (PK-like)"/>
    <property type="match status" value="1"/>
</dbReference>
<dbReference type="InterPro" id="IPR017441">
    <property type="entry name" value="Protein_kinase_ATP_BS"/>
</dbReference>
<name>A0A6J5TWB6_PRUAR</name>
<dbReference type="InterPro" id="IPR000719">
    <property type="entry name" value="Prot_kinase_dom"/>
</dbReference>
<dbReference type="SMART" id="SM00220">
    <property type="entry name" value="S_TKc"/>
    <property type="match status" value="1"/>
</dbReference>